<keyword evidence="14" id="KW-0999">Mitochondrion inner membrane</keyword>
<evidence type="ECO:0000256" key="10">
    <source>
        <dbReference type="ARBA" id="ARBA00022660"/>
    </source>
</evidence>
<keyword evidence="28" id="KW-1015">Disulfide bond</keyword>
<dbReference type="FunFam" id="3.40.50.740:FF:000002">
    <property type="entry name" value="NADH-ubiquinone oxidoreductase 75 kDa subunit, mitochondrial"/>
    <property type="match status" value="1"/>
</dbReference>
<dbReference type="PROSITE" id="PS00237">
    <property type="entry name" value="G_PROTEIN_RECEP_F1_1"/>
    <property type="match status" value="1"/>
</dbReference>
<dbReference type="PROSITE" id="PS00641">
    <property type="entry name" value="COMPLEX1_75K_1"/>
    <property type="match status" value="1"/>
</dbReference>
<dbReference type="InterPro" id="IPR036010">
    <property type="entry name" value="2Fe-2S_ferredoxin-like_sf"/>
</dbReference>
<dbReference type="InterPro" id="IPR001041">
    <property type="entry name" value="2Fe-2S_ferredoxin-type"/>
</dbReference>
<evidence type="ECO:0000256" key="19">
    <source>
        <dbReference type="ARBA" id="ARBA00022990"/>
    </source>
</evidence>
<dbReference type="PRINTS" id="PR01157">
    <property type="entry name" value="P2YPURNOCPTR"/>
</dbReference>
<dbReference type="CDD" id="cd15119">
    <property type="entry name" value="7tmA_GPR1"/>
    <property type="match status" value="1"/>
</dbReference>
<dbReference type="InterPro" id="IPR000283">
    <property type="entry name" value="NADH_UbQ_OxRdtase_75kDa_su_CS"/>
</dbReference>
<organism evidence="42 43">
    <name type="scientific">Synaphobranchus kaupii</name>
    <name type="common">Kaup's arrowtooth eel</name>
    <dbReference type="NCBI Taxonomy" id="118154"/>
    <lineage>
        <taxon>Eukaryota</taxon>
        <taxon>Metazoa</taxon>
        <taxon>Chordata</taxon>
        <taxon>Craniata</taxon>
        <taxon>Vertebrata</taxon>
        <taxon>Euteleostomi</taxon>
        <taxon>Actinopterygii</taxon>
        <taxon>Neopterygii</taxon>
        <taxon>Teleostei</taxon>
        <taxon>Anguilliformes</taxon>
        <taxon>Synaphobranchidae</taxon>
        <taxon>Synaphobranchus</taxon>
    </lineage>
</organism>
<dbReference type="SUPFAM" id="SSF53706">
    <property type="entry name" value="Formate dehydrogenase/DMSO reductase, domains 1-3"/>
    <property type="match status" value="1"/>
</dbReference>
<evidence type="ECO:0000256" key="3">
    <source>
        <dbReference type="ARBA" id="ARBA00004443"/>
    </source>
</evidence>
<evidence type="ECO:0000256" key="31">
    <source>
        <dbReference type="ARBA" id="ARBA00025736"/>
    </source>
</evidence>
<keyword evidence="17" id="KW-0249">Electron transport</keyword>
<dbReference type="CDD" id="cd02773">
    <property type="entry name" value="MopB_Res-Cmplx1_Nad11"/>
    <property type="match status" value="1"/>
</dbReference>
<keyword evidence="15" id="KW-0809">Transit peptide</keyword>
<sequence length="1065" mass="117154">MEQGYVQREPLHIISVVVYSISFVLGIIGNGIVIWVTAFKSKRTVNSVWLQNLAVADFVFVLFLPLSIDYVLRDFHWNFGLLMCKLNSFVLMVNMYASVLFLMVLSLDRYISMVHLTGSHRLRTVRRAWCMCGGVWGVAAAISFPSLIFRDTIQLHNKVLCFNNFYVQDRYAGAMRHMAMVTVRTVVGFLLPLSAISVSSILLAVRVRRSDSVRLPSFSRTISALILAFFLCWAPFHIFSLMELSMHYSLELHAVLQTGFPLATSLAFFNSCVNPLLYVLLGKKVRHLLKRSCLEITKRSLQEISQSISATESLSAPSNCRCSGPEGQIATSIMLRLPVTRALAGVARCKTCLAATNNVRTAATAASNLVEVFVDGKPVMVEPGTTVLQACEKMGVQIPRFCYHERLSVAGNCRMCLVEIERAPKPVAACAMPVMKGWNILTSSEKTKRAREGVMEFLLANHPLDCPICDQGGECDLQDQSMMFGADRSRFTEGKRAVEDKNIGPLIKTIMTRCIQCTRCIRFASEVAGVEDLGTTGRGNSMQVGTYVEKMFMSEMSGNVIDICPVGALTSKPYAFTSRPWETRKTESIDVLDAVGSNIVVSTRGGEVMRVLPRLNEDVNEEWISDKTRFAYDGLKRQRLTQPMVKNASGQLMPTSWEDVLTRVAGALQGAQGKDIAAIAGGMVDAEALVALKDLLNRLNSDSLCTEEVFPMAGAGTDLRSNYLLNSRISGIEEADLLLLIGTNPRYEAPIFNARVRKSWLHNELKVAVVGRELDLSYTYDHLGESTQVLQEIAAGTHPFCQVLAQAKRPVVVVGSACLQRADGAALHSTVAHIAQNARTSSGVQESWKVLNVLHRVASQVAALDLGYKPGVEAIRKNPPTVLFLLGADAGCITRQDLPKDSFIIYQGHHGDVGATMADIILPGAAYTEKCATYVNTEGRAQQTRVAVTAPGMAREDWKIIRAIAELAGVTLPYDTVDEARERLAEVSPNLVRYDDVEEANYFKQANELSEAMNQELLADPLVPPQLTVRDFYMTDPISRASQTMAKCVKAVTEGAHAVEEPSVC</sequence>
<evidence type="ECO:0000256" key="30">
    <source>
        <dbReference type="ARBA" id="ARBA00023224"/>
    </source>
</evidence>
<evidence type="ECO:0000313" key="42">
    <source>
        <dbReference type="EMBL" id="KAJ8338527.1"/>
    </source>
</evidence>
<dbReference type="SUPFAM" id="SSF81321">
    <property type="entry name" value="Family A G protein-coupled receptor-like"/>
    <property type="match status" value="1"/>
</dbReference>
<keyword evidence="22" id="KW-0411">Iron-sulfur</keyword>
<dbReference type="Pfam" id="PF22151">
    <property type="entry name" value="Fer4_NDSU1"/>
    <property type="match status" value="1"/>
</dbReference>
<keyword evidence="13" id="KW-0479">Metal-binding</keyword>
<feature type="transmembrane region" description="Helical" evidence="37">
    <location>
        <begin position="217"/>
        <end position="239"/>
    </location>
</feature>
<evidence type="ECO:0000256" key="4">
    <source>
        <dbReference type="ARBA" id="ARBA00005404"/>
    </source>
</evidence>
<dbReference type="PROSITE" id="PS00642">
    <property type="entry name" value="COMPLEX1_75K_2"/>
    <property type="match status" value="1"/>
</dbReference>
<gene>
    <name evidence="42" type="ORF">SKAU_G00374930</name>
</gene>
<keyword evidence="9" id="KW-0145">Chemotaxis</keyword>
<dbReference type="EC" id="7.1.1.2" evidence="5"/>
<comment type="cofactor">
    <cofactor evidence="32">
        <name>[2Fe-2S] cluster</name>
        <dbReference type="ChEBI" id="CHEBI:190135"/>
    </cofactor>
</comment>
<evidence type="ECO:0000259" key="39">
    <source>
        <dbReference type="PROSITE" id="PS51085"/>
    </source>
</evidence>
<dbReference type="GO" id="GO:0006935">
    <property type="term" value="P:chemotaxis"/>
    <property type="evidence" value="ECO:0007669"/>
    <property type="project" value="UniProtKB-KW"/>
</dbReference>
<comment type="caution">
    <text evidence="42">The sequence shown here is derived from an EMBL/GenBank/DDBJ whole genome shotgun (WGS) entry which is preliminary data.</text>
</comment>
<keyword evidence="18 37" id="KW-1133">Transmembrane helix</keyword>
<dbReference type="Pfam" id="PF10588">
    <property type="entry name" value="NADH-G_4Fe-4S_3"/>
    <property type="match status" value="1"/>
</dbReference>
<dbReference type="PANTHER" id="PTHR43105:SF13">
    <property type="entry name" value="NADH-UBIQUINONE OXIDOREDUCTASE 75 KDA SUBUNIT, MITOCHONDRIAL"/>
    <property type="match status" value="1"/>
</dbReference>
<dbReference type="PRINTS" id="PR00237">
    <property type="entry name" value="GPCRRHODOPSN"/>
</dbReference>
<evidence type="ECO:0000256" key="28">
    <source>
        <dbReference type="ARBA" id="ARBA00023157"/>
    </source>
</evidence>
<dbReference type="FunFam" id="3.30.70.20:FF:000002">
    <property type="entry name" value="NADH-ubiquinone oxidoreductase 75 kDa subunit"/>
    <property type="match status" value="1"/>
</dbReference>
<evidence type="ECO:0000256" key="23">
    <source>
        <dbReference type="ARBA" id="ARBA00023027"/>
    </source>
</evidence>
<dbReference type="AlphaFoldDB" id="A0A9Q1EGY2"/>
<dbReference type="GO" id="GO:0051537">
    <property type="term" value="F:2 iron, 2 sulfur cluster binding"/>
    <property type="evidence" value="ECO:0007669"/>
    <property type="project" value="UniProtKB-KW"/>
</dbReference>
<keyword evidence="30 35" id="KW-0807">Transducer</keyword>
<feature type="transmembrane region" description="Helical" evidence="37">
    <location>
        <begin position="185"/>
        <end position="205"/>
    </location>
</feature>
<evidence type="ECO:0000256" key="32">
    <source>
        <dbReference type="ARBA" id="ARBA00034078"/>
    </source>
</evidence>
<evidence type="ECO:0000256" key="29">
    <source>
        <dbReference type="ARBA" id="ARBA00023170"/>
    </source>
</evidence>
<feature type="domain" description="4Fe-4S Mo/W bis-MGD-type" evidence="40">
    <location>
        <begin position="583"/>
        <end position="639"/>
    </location>
</feature>
<keyword evidence="16" id="KW-1278">Translocase</keyword>
<dbReference type="InterPro" id="IPR017452">
    <property type="entry name" value="GPCR_Rhodpsn_7TM"/>
</dbReference>
<feature type="transmembrane region" description="Helical" evidence="37">
    <location>
        <begin position="88"/>
        <end position="107"/>
    </location>
</feature>
<dbReference type="GO" id="GO:0005743">
    <property type="term" value="C:mitochondrial inner membrane"/>
    <property type="evidence" value="ECO:0007669"/>
    <property type="project" value="UniProtKB-SubCell"/>
</dbReference>
<dbReference type="GO" id="GO:0051539">
    <property type="term" value="F:4 iron, 4 sulfur cluster binding"/>
    <property type="evidence" value="ECO:0007669"/>
    <property type="project" value="UniProtKB-KW"/>
</dbReference>
<dbReference type="SUPFAM" id="SSF54292">
    <property type="entry name" value="2Fe-2S ferredoxin-like"/>
    <property type="match status" value="1"/>
</dbReference>
<dbReference type="InterPro" id="IPR054351">
    <property type="entry name" value="NADH_UbQ_OxRdtase_ferredoxin"/>
</dbReference>
<evidence type="ECO:0000256" key="15">
    <source>
        <dbReference type="ARBA" id="ARBA00022946"/>
    </source>
</evidence>
<dbReference type="InterPro" id="IPR000276">
    <property type="entry name" value="GPCR_Rhodpsn"/>
</dbReference>
<keyword evidence="12" id="KW-0001">2Fe-2S</keyword>
<accession>A0A9Q1EGY2</accession>
<evidence type="ECO:0000256" key="18">
    <source>
        <dbReference type="ARBA" id="ARBA00022989"/>
    </source>
</evidence>
<evidence type="ECO:0000256" key="33">
    <source>
        <dbReference type="ARBA" id="ARBA00045300"/>
    </source>
</evidence>
<dbReference type="SMART" id="SM00929">
    <property type="entry name" value="NADH-G_4Fe-4S_3"/>
    <property type="match status" value="1"/>
</dbReference>
<keyword evidence="24 35" id="KW-0297">G-protein coupled receptor</keyword>
<dbReference type="PROSITE" id="PS51669">
    <property type="entry name" value="4FE4S_MOW_BIS_MGD"/>
    <property type="match status" value="1"/>
</dbReference>
<proteinExistence type="inferred from homology"/>
<evidence type="ECO:0000256" key="26">
    <source>
        <dbReference type="ARBA" id="ARBA00023128"/>
    </source>
</evidence>
<dbReference type="GO" id="GO:0008137">
    <property type="term" value="F:NADH dehydrogenase (ubiquinone) activity"/>
    <property type="evidence" value="ECO:0007669"/>
    <property type="project" value="UniProtKB-EC"/>
</dbReference>
<dbReference type="Gene3D" id="3.30.70.20">
    <property type="match status" value="1"/>
</dbReference>
<evidence type="ECO:0000256" key="8">
    <source>
        <dbReference type="ARBA" id="ARBA00022485"/>
    </source>
</evidence>
<keyword evidence="8" id="KW-0004">4Fe-4S</keyword>
<evidence type="ECO:0000259" key="38">
    <source>
        <dbReference type="PROSITE" id="PS50262"/>
    </source>
</evidence>
<feature type="domain" description="2Fe-2S ferredoxin-type" evidence="39">
    <location>
        <begin position="368"/>
        <end position="446"/>
    </location>
</feature>
<dbReference type="PROSITE" id="PS00643">
    <property type="entry name" value="COMPLEX1_75K_3"/>
    <property type="match status" value="1"/>
</dbReference>
<feature type="domain" description="4Fe-4S His(Cys)3-ligated-type" evidence="41">
    <location>
        <begin position="446"/>
        <end position="485"/>
    </location>
</feature>
<dbReference type="Gene3D" id="1.20.1070.10">
    <property type="entry name" value="Rhodopsin 7-helix transmembrane proteins"/>
    <property type="match status" value="1"/>
</dbReference>
<dbReference type="Proteomes" id="UP001152622">
    <property type="component" value="Chromosome 18"/>
</dbReference>
<keyword evidence="27 37" id="KW-0472">Membrane</keyword>
<keyword evidence="29 35" id="KW-0675">Receptor</keyword>
<dbReference type="InterPro" id="IPR010228">
    <property type="entry name" value="NADH_UbQ_OxRdtase_Gsu"/>
</dbReference>
<evidence type="ECO:0000256" key="9">
    <source>
        <dbReference type="ARBA" id="ARBA00022500"/>
    </source>
</evidence>
<evidence type="ECO:0000256" key="5">
    <source>
        <dbReference type="ARBA" id="ARBA00012944"/>
    </source>
</evidence>
<evidence type="ECO:0000256" key="24">
    <source>
        <dbReference type="ARBA" id="ARBA00023040"/>
    </source>
</evidence>
<dbReference type="GO" id="GO:0016651">
    <property type="term" value="F:oxidoreductase activity, acting on NAD(P)H"/>
    <property type="evidence" value="ECO:0007669"/>
    <property type="project" value="InterPro"/>
</dbReference>
<dbReference type="Gene3D" id="3.10.20.740">
    <property type="match status" value="1"/>
</dbReference>
<evidence type="ECO:0000256" key="37">
    <source>
        <dbReference type="SAM" id="Phobius"/>
    </source>
</evidence>
<dbReference type="GO" id="GO:0042773">
    <property type="term" value="P:ATP synthesis coupled electron transport"/>
    <property type="evidence" value="ECO:0007669"/>
    <property type="project" value="InterPro"/>
</dbReference>
<keyword evidence="25" id="KW-0830">Ubiquinone</keyword>
<comment type="similarity">
    <text evidence="31">Belongs to the chemokine-like receptor (CMKLR) family.</text>
</comment>
<comment type="cofactor">
    <cofactor evidence="1">
        <name>[4Fe-4S] cluster</name>
        <dbReference type="ChEBI" id="CHEBI:49883"/>
    </cofactor>
</comment>
<evidence type="ECO:0000256" key="11">
    <source>
        <dbReference type="ARBA" id="ARBA00022692"/>
    </source>
</evidence>
<comment type="similarity">
    <text evidence="4 36">Belongs to the complex I 75 kDa subunit family.</text>
</comment>
<evidence type="ECO:0000256" key="17">
    <source>
        <dbReference type="ARBA" id="ARBA00022982"/>
    </source>
</evidence>
<evidence type="ECO:0000256" key="27">
    <source>
        <dbReference type="ARBA" id="ARBA00023136"/>
    </source>
</evidence>
<evidence type="ECO:0000256" key="21">
    <source>
        <dbReference type="ARBA" id="ARBA00023004"/>
    </source>
</evidence>
<evidence type="ECO:0000256" key="1">
    <source>
        <dbReference type="ARBA" id="ARBA00001966"/>
    </source>
</evidence>
<keyword evidence="10" id="KW-0679">Respiratory chain</keyword>
<comment type="similarity">
    <text evidence="35">Belongs to the G-protein coupled receptor 1 family.</text>
</comment>
<evidence type="ECO:0000256" key="16">
    <source>
        <dbReference type="ARBA" id="ARBA00022967"/>
    </source>
</evidence>
<dbReference type="Pfam" id="PF13510">
    <property type="entry name" value="Fer2_4"/>
    <property type="match status" value="1"/>
</dbReference>
<dbReference type="InterPro" id="IPR006656">
    <property type="entry name" value="Mopterin_OxRdtase"/>
</dbReference>
<comment type="function">
    <text evidence="33">Core subunit of the mitochondrial membrane respiratory chain NADH dehydrogenase (Complex I) which catalyzes electron transfer from NADH through the respiratory chain, using ubiquinone as an electron acceptor. Essential for catalysing the entry and efficient transfer of electrons within complex I. Plays a key role in the assembly and stability of complex I and participates in the association of complex I with ubiquinol-cytochrome reductase complex (Complex III) to form supercomplexes.</text>
</comment>
<evidence type="ECO:0000259" key="40">
    <source>
        <dbReference type="PROSITE" id="PS51669"/>
    </source>
</evidence>
<dbReference type="InterPro" id="IPR006963">
    <property type="entry name" value="Mopterin_OxRdtase_4Fe-4S_dom"/>
</dbReference>
<keyword evidence="19" id="KW-0007">Acetylation</keyword>
<comment type="subcellular location">
    <subcellularLocation>
        <location evidence="2">Membrane</location>
        <topology evidence="2">Multi-pass membrane protein</topology>
    </subcellularLocation>
    <subcellularLocation>
        <location evidence="3">Mitochondrion inner membrane</location>
        <topology evidence="3">Peripheral membrane protein</topology>
        <orientation evidence="3">Matrix side</orientation>
    </subcellularLocation>
</comment>
<evidence type="ECO:0000256" key="7">
    <source>
        <dbReference type="ARBA" id="ARBA00022448"/>
    </source>
</evidence>
<evidence type="ECO:0000256" key="25">
    <source>
        <dbReference type="ARBA" id="ARBA00023075"/>
    </source>
</evidence>
<dbReference type="PROSITE" id="PS50262">
    <property type="entry name" value="G_PROTEIN_RECEP_F1_2"/>
    <property type="match status" value="1"/>
</dbReference>
<dbReference type="FunFam" id="3.10.20.740:FF:000001">
    <property type="entry name" value="NADH-quinone oxidoreductase subunit G"/>
    <property type="match status" value="1"/>
</dbReference>
<evidence type="ECO:0000256" key="20">
    <source>
        <dbReference type="ARBA" id="ARBA00023002"/>
    </source>
</evidence>
<dbReference type="GO" id="GO:0046872">
    <property type="term" value="F:metal ion binding"/>
    <property type="evidence" value="ECO:0007669"/>
    <property type="project" value="UniProtKB-KW"/>
</dbReference>
<dbReference type="Pfam" id="PF09326">
    <property type="entry name" value="NADH_dhqG_C"/>
    <property type="match status" value="1"/>
</dbReference>
<evidence type="ECO:0000259" key="41">
    <source>
        <dbReference type="PROSITE" id="PS51839"/>
    </source>
</evidence>
<dbReference type="PANTHER" id="PTHR43105">
    <property type="entry name" value="RESPIRATORY NITRATE REDUCTASE"/>
    <property type="match status" value="1"/>
</dbReference>
<dbReference type="NCBIfam" id="TIGR01973">
    <property type="entry name" value="NuoG"/>
    <property type="match status" value="1"/>
</dbReference>
<protein>
    <recommendedName>
        <fullName evidence="6">NADH-ubiquinone oxidoreductase 75 kDa subunit, mitochondrial</fullName>
        <ecNumber evidence="5">7.1.1.2</ecNumber>
    </recommendedName>
</protein>
<feature type="transmembrane region" description="Helical" evidence="37">
    <location>
        <begin position="128"/>
        <end position="149"/>
    </location>
</feature>
<dbReference type="InterPro" id="IPR050123">
    <property type="entry name" value="Prok_molybdopt-oxidoreductase"/>
</dbReference>
<dbReference type="PROSITE" id="PS51085">
    <property type="entry name" value="2FE2S_FER_2"/>
    <property type="match status" value="1"/>
</dbReference>
<reference evidence="42" key="1">
    <citation type="journal article" date="2023" name="Science">
        <title>Genome structures resolve the early diversification of teleost fishes.</title>
        <authorList>
            <person name="Parey E."/>
            <person name="Louis A."/>
            <person name="Montfort J."/>
            <person name="Bouchez O."/>
            <person name="Roques C."/>
            <person name="Iampietro C."/>
            <person name="Lluch J."/>
            <person name="Castinel A."/>
            <person name="Donnadieu C."/>
            <person name="Desvignes T."/>
            <person name="Floi Bucao C."/>
            <person name="Jouanno E."/>
            <person name="Wen M."/>
            <person name="Mejri S."/>
            <person name="Dirks R."/>
            <person name="Jansen H."/>
            <person name="Henkel C."/>
            <person name="Chen W.J."/>
            <person name="Zahm M."/>
            <person name="Cabau C."/>
            <person name="Klopp C."/>
            <person name="Thompson A.W."/>
            <person name="Robinson-Rechavi M."/>
            <person name="Braasch I."/>
            <person name="Lecointre G."/>
            <person name="Bobe J."/>
            <person name="Postlethwait J.H."/>
            <person name="Berthelot C."/>
            <person name="Roest Crollius H."/>
            <person name="Guiguen Y."/>
        </authorList>
    </citation>
    <scope>NUCLEOTIDE SEQUENCE</scope>
    <source>
        <strain evidence="42">WJC10195</strain>
    </source>
</reference>
<dbReference type="Gene3D" id="3.40.50.740">
    <property type="match status" value="1"/>
</dbReference>
<evidence type="ECO:0000256" key="22">
    <source>
        <dbReference type="ARBA" id="ARBA00023014"/>
    </source>
</evidence>
<dbReference type="SUPFAM" id="SSF54862">
    <property type="entry name" value="4Fe-4S ferredoxins"/>
    <property type="match status" value="1"/>
</dbReference>
<evidence type="ECO:0000256" key="35">
    <source>
        <dbReference type="RuleBase" id="RU000688"/>
    </source>
</evidence>
<dbReference type="FunFam" id="3.30.200.210:FF:000002">
    <property type="entry name" value="NADH-ubiquinone oxidoreductase 75 kDa subunit"/>
    <property type="match status" value="1"/>
</dbReference>
<keyword evidence="11 35" id="KW-0812">Transmembrane</keyword>
<evidence type="ECO:0000256" key="12">
    <source>
        <dbReference type="ARBA" id="ARBA00022714"/>
    </source>
</evidence>
<feature type="transmembrane region" description="Helical" evidence="37">
    <location>
        <begin position="48"/>
        <end position="68"/>
    </location>
</feature>
<feature type="domain" description="G-protein coupled receptors family 1 profile" evidence="38">
    <location>
        <begin position="29"/>
        <end position="278"/>
    </location>
</feature>
<evidence type="ECO:0000313" key="43">
    <source>
        <dbReference type="Proteomes" id="UP001152622"/>
    </source>
</evidence>
<dbReference type="EMBL" id="JAINUF010000018">
    <property type="protein sequence ID" value="KAJ8338527.1"/>
    <property type="molecule type" value="Genomic_DNA"/>
</dbReference>
<keyword evidence="7" id="KW-0813">Transport</keyword>
<dbReference type="Pfam" id="PF00001">
    <property type="entry name" value="7tm_1"/>
    <property type="match status" value="1"/>
</dbReference>
<evidence type="ECO:0000256" key="34">
    <source>
        <dbReference type="ARBA" id="ARBA00049551"/>
    </source>
</evidence>
<name>A0A9Q1EGY2_SYNKA</name>
<keyword evidence="26" id="KW-0496">Mitochondrion</keyword>
<dbReference type="CDD" id="cd00207">
    <property type="entry name" value="fer2"/>
    <property type="match status" value="1"/>
</dbReference>
<evidence type="ECO:0000256" key="36">
    <source>
        <dbReference type="RuleBase" id="RU004523"/>
    </source>
</evidence>
<dbReference type="FunFam" id="1.20.1070.10:FF:000034">
    <property type="entry name" value="G-protein coupled receptor 1"/>
    <property type="match status" value="1"/>
</dbReference>
<dbReference type="Pfam" id="PF00384">
    <property type="entry name" value="Molybdopterin"/>
    <property type="match status" value="1"/>
</dbReference>
<comment type="catalytic activity">
    <reaction evidence="34">
        <text>a ubiquinone + NADH + 5 H(+)(in) = a ubiquinol + NAD(+) + 4 H(+)(out)</text>
        <dbReference type="Rhea" id="RHEA:29091"/>
        <dbReference type="Rhea" id="RHEA-COMP:9565"/>
        <dbReference type="Rhea" id="RHEA-COMP:9566"/>
        <dbReference type="ChEBI" id="CHEBI:15378"/>
        <dbReference type="ChEBI" id="CHEBI:16389"/>
        <dbReference type="ChEBI" id="CHEBI:17976"/>
        <dbReference type="ChEBI" id="CHEBI:57540"/>
        <dbReference type="ChEBI" id="CHEBI:57945"/>
        <dbReference type="EC" id="7.1.1.2"/>
    </reaction>
</comment>
<keyword evidence="20" id="KW-0560">Oxidoreductase</keyword>
<feature type="transmembrane region" description="Helical" evidence="37">
    <location>
        <begin position="12"/>
        <end position="36"/>
    </location>
</feature>
<dbReference type="GO" id="GO:0045271">
    <property type="term" value="C:respiratory chain complex I"/>
    <property type="evidence" value="ECO:0007669"/>
    <property type="project" value="UniProtKB-ARBA"/>
</dbReference>
<evidence type="ECO:0000256" key="2">
    <source>
        <dbReference type="ARBA" id="ARBA00004141"/>
    </source>
</evidence>
<dbReference type="PROSITE" id="PS51839">
    <property type="entry name" value="4FE4S_HC3"/>
    <property type="match status" value="1"/>
</dbReference>
<evidence type="ECO:0000256" key="6">
    <source>
        <dbReference type="ARBA" id="ARBA00013888"/>
    </source>
</evidence>
<keyword evidence="43" id="KW-1185">Reference proteome</keyword>
<dbReference type="Pfam" id="PF22117">
    <property type="entry name" value="Fer4_Nqo3"/>
    <property type="match status" value="1"/>
</dbReference>
<keyword evidence="23" id="KW-0520">NAD</keyword>
<dbReference type="InterPro" id="IPR019574">
    <property type="entry name" value="NADH_UbQ_OxRdtase_Gsu_4Fe4S-bd"/>
</dbReference>
<dbReference type="InterPro" id="IPR015405">
    <property type="entry name" value="NDUFS1-like_C"/>
</dbReference>
<evidence type="ECO:0000256" key="13">
    <source>
        <dbReference type="ARBA" id="ARBA00022723"/>
    </source>
</evidence>
<dbReference type="OrthoDB" id="10038011at2759"/>
<dbReference type="Gene3D" id="3.30.200.210">
    <property type="match status" value="1"/>
</dbReference>
<dbReference type="GO" id="GO:0004930">
    <property type="term" value="F:G protein-coupled receptor activity"/>
    <property type="evidence" value="ECO:0007669"/>
    <property type="project" value="UniProtKB-KW"/>
</dbReference>
<keyword evidence="21" id="KW-0408">Iron</keyword>
<evidence type="ECO:0000256" key="14">
    <source>
        <dbReference type="ARBA" id="ARBA00022792"/>
    </source>
</evidence>